<evidence type="ECO:0000256" key="2">
    <source>
        <dbReference type="SAM" id="SignalP"/>
    </source>
</evidence>
<feature type="signal peptide" evidence="2">
    <location>
        <begin position="1"/>
        <end position="19"/>
    </location>
</feature>
<sequence length="247" mass="27427">MKVIAIALVIVLVIQLSTALELYKKSTKDNWELMDSGNSTSFKMTIKNKKTAHFKLSIPKEQINHQLLLEIDSEDLAESLVVNFPKYGEKKGKTPFEYKACNGEDSFEFSVTCKNVLLPGDFIIKNSILDTRCIKPDATLAPELASSVIEHTTKAPKEEGEDKIDEEEDEEGTTKPQETKKPMAKGPNEKPKTPKNPKSDDTHLIDLTSYEDSMSGDSDSNSDDSSKGTTLIATPIFLLTLLFILLI</sequence>
<organism evidence="3 4">
    <name type="scientific">Polysphondylium violaceum</name>
    <dbReference type="NCBI Taxonomy" id="133409"/>
    <lineage>
        <taxon>Eukaryota</taxon>
        <taxon>Amoebozoa</taxon>
        <taxon>Evosea</taxon>
        <taxon>Eumycetozoa</taxon>
        <taxon>Dictyostelia</taxon>
        <taxon>Dictyosteliales</taxon>
        <taxon>Dictyosteliaceae</taxon>
        <taxon>Polysphondylium</taxon>
    </lineage>
</organism>
<dbReference type="EMBL" id="AJWJ01000545">
    <property type="protein sequence ID" value="KAF2070084.1"/>
    <property type="molecule type" value="Genomic_DNA"/>
</dbReference>
<keyword evidence="2" id="KW-0732">Signal</keyword>
<feature type="chain" id="PRO_5035316307" evidence="2">
    <location>
        <begin position="20"/>
        <end position="247"/>
    </location>
</feature>
<accession>A0A8J4PQ63</accession>
<evidence type="ECO:0000313" key="4">
    <source>
        <dbReference type="Proteomes" id="UP000695562"/>
    </source>
</evidence>
<dbReference type="Proteomes" id="UP000695562">
    <property type="component" value="Unassembled WGS sequence"/>
</dbReference>
<proteinExistence type="predicted"/>
<feature type="compositionally biased region" description="Acidic residues" evidence="1">
    <location>
        <begin position="161"/>
        <end position="171"/>
    </location>
</feature>
<reference evidence="3" key="1">
    <citation type="submission" date="2020-01" db="EMBL/GenBank/DDBJ databases">
        <title>Development of genomics and gene disruption for Polysphondylium violaceum indicates a role for the polyketide synthase stlB in stalk morphogenesis.</title>
        <authorList>
            <person name="Narita B."/>
            <person name="Kawabe Y."/>
            <person name="Kin K."/>
            <person name="Saito T."/>
            <person name="Gibbs R."/>
            <person name="Kuspa A."/>
            <person name="Muzny D."/>
            <person name="Queller D."/>
            <person name="Richards S."/>
            <person name="Strassman J."/>
            <person name="Sucgang R."/>
            <person name="Worley K."/>
            <person name="Schaap P."/>
        </authorList>
    </citation>
    <scope>NUCLEOTIDE SEQUENCE</scope>
    <source>
        <strain evidence="3">QSvi11</strain>
    </source>
</reference>
<keyword evidence="4" id="KW-1185">Reference proteome</keyword>
<evidence type="ECO:0000313" key="3">
    <source>
        <dbReference type="EMBL" id="KAF2070084.1"/>
    </source>
</evidence>
<name>A0A8J4PQ63_9MYCE</name>
<evidence type="ECO:0000256" key="1">
    <source>
        <dbReference type="SAM" id="MobiDB-lite"/>
    </source>
</evidence>
<feature type="compositionally biased region" description="Basic and acidic residues" evidence="1">
    <location>
        <begin position="151"/>
        <end position="160"/>
    </location>
</feature>
<gene>
    <name evidence="3" type="ORF">CYY_008593</name>
</gene>
<feature type="region of interest" description="Disordered" evidence="1">
    <location>
        <begin position="145"/>
        <end position="228"/>
    </location>
</feature>
<comment type="caution">
    <text evidence="3">The sequence shown here is derived from an EMBL/GenBank/DDBJ whole genome shotgun (WGS) entry which is preliminary data.</text>
</comment>
<dbReference type="AlphaFoldDB" id="A0A8J4PQ63"/>
<protein>
    <submittedName>
        <fullName evidence="3">Uncharacterized protein</fullName>
    </submittedName>
</protein>
<feature type="compositionally biased region" description="Basic and acidic residues" evidence="1">
    <location>
        <begin position="177"/>
        <end position="204"/>
    </location>
</feature>